<feature type="transmembrane region" description="Helical" evidence="1">
    <location>
        <begin position="186"/>
        <end position="205"/>
    </location>
</feature>
<protein>
    <submittedName>
        <fullName evidence="2">Flp pilus assembly protein TadB</fullName>
    </submittedName>
</protein>
<feature type="transmembrane region" description="Helical" evidence="1">
    <location>
        <begin position="237"/>
        <end position="257"/>
    </location>
</feature>
<keyword evidence="3" id="KW-1185">Reference proteome</keyword>
<dbReference type="EMBL" id="JAVDVX010000005">
    <property type="protein sequence ID" value="MDR7091064.1"/>
    <property type="molecule type" value="Genomic_DNA"/>
</dbReference>
<evidence type="ECO:0000313" key="2">
    <source>
        <dbReference type="EMBL" id="MDR7091064.1"/>
    </source>
</evidence>
<feature type="transmembrane region" description="Helical" evidence="1">
    <location>
        <begin position="420"/>
        <end position="438"/>
    </location>
</feature>
<feature type="transmembrane region" description="Helical" evidence="1">
    <location>
        <begin position="123"/>
        <end position="146"/>
    </location>
</feature>
<evidence type="ECO:0000313" key="3">
    <source>
        <dbReference type="Proteomes" id="UP001253595"/>
    </source>
</evidence>
<organism evidence="2 3">
    <name type="scientific">Cellvibrio fibrivorans</name>
    <dbReference type="NCBI Taxonomy" id="126350"/>
    <lineage>
        <taxon>Bacteria</taxon>
        <taxon>Pseudomonadati</taxon>
        <taxon>Pseudomonadota</taxon>
        <taxon>Gammaproteobacteria</taxon>
        <taxon>Cellvibrionales</taxon>
        <taxon>Cellvibrionaceae</taxon>
        <taxon>Cellvibrio</taxon>
    </lineage>
</organism>
<gene>
    <name evidence="2" type="ORF">J2X05_003090</name>
</gene>
<keyword evidence="1" id="KW-0812">Transmembrane</keyword>
<accession>A0ABU1V0S9</accession>
<keyword evidence="1" id="KW-1133">Transmembrane helix</keyword>
<evidence type="ECO:0000256" key="1">
    <source>
        <dbReference type="SAM" id="Phobius"/>
    </source>
</evidence>
<feature type="transmembrane region" description="Helical" evidence="1">
    <location>
        <begin position="98"/>
        <end position="117"/>
    </location>
</feature>
<keyword evidence="1" id="KW-0472">Membrane</keyword>
<dbReference type="RefSeq" id="WP_310073917.1">
    <property type="nucleotide sequence ID" value="NZ_JAVDVX010000005.1"/>
</dbReference>
<dbReference type="Proteomes" id="UP001253595">
    <property type="component" value="Unassembled WGS sequence"/>
</dbReference>
<name>A0ABU1V0S9_9GAMM</name>
<reference evidence="2 3" key="1">
    <citation type="submission" date="2023-07" db="EMBL/GenBank/DDBJ databases">
        <title>Sorghum-associated microbial communities from plants grown in Nebraska, USA.</title>
        <authorList>
            <person name="Schachtman D."/>
        </authorList>
    </citation>
    <scope>NUCLEOTIDE SEQUENCE [LARGE SCALE GENOMIC DNA]</scope>
    <source>
        <strain evidence="2 3">BE190</strain>
    </source>
</reference>
<feature type="transmembrane region" description="Helical" evidence="1">
    <location>
        <begin position="293"/>
        <end position="314"/>
    </location>
</feature>
<sequence length="601" mass="67898">MYFFKLKEQGLLSLLLLAYVVVRSFYLDAVPRWDAATYWGGIASAIEATKTIGNMAELPRVILDTYNVFGHSAMGYVGLLVLGQLLDYPNLFTLNFTHLLLATFSVFCTFKIFRWFLPSAQHLPEVLLATAIFALDPLFFATSIFINTDFPVLVFFTAALAALLYGHYGWFAIASLFMIFSKATGVLFWISLAGGIGLYSLIVLCRENRAGRLPSLGHLLPPTGILAVKHHLPLSTIFYRIFCIFLPGVGFKLYSIAKQGAMWSASNGIKFDSQGWNCFGFNTRVMSNRAGEIFILNFHWVLVLVVLFALLIGYGRYIERGRKKTSATIETASIDSNTEYSQSVITEPNSSNAEATAAPAENNRWWGMLPVLMCFLIFVVFNLTYITYIIPRYVVYGGFFLIIFALLSLQFAAKSRKTRCILLAIVFTLFTLQTFRTIDPLSKWVFGSTAFSEHRILQIDSAGEAQGNGFVYNAEFALEDKLLNRMQKAIPIKPDTTIITWNKDSGYAWFTRGDTFVNADSLERTIDKRNSFGYNIIEISDLHRAIAPPHAIYIYMSWLAQFSNEEKELAHLRQFYEVSAAEDVGFQGYSLRLYRLTRLSQ</sequence>
<feature type="transmembrane region" description="Helical" evidence="1">
    <location>
        <begin position="153"/>
        <end position="180"/>
    </location>
</feature>
<feature type="transmembrane region" description="Helical" evidence="1">
    <location>
        <begin position="365"/>
        <end position="387"/>
    </location>
</feature>
<comment type="caution">
    <text evidence="2">The sequence shown here is derived from an EMBL/GenBank/DDBJ whole genome shotgun (WGS) entry which is preliminary data.</text>
</comment>
<proteinExistence type="predicted"/>
<feature type="transmembrane region" description="Helical" evidence="1">
    <location>
        <begin position="393"/>
        <end position="413"/>
    </location>
</feature>